<feature type="compositionally biased region" description="Basic and acidic residues" evidence="1">
    <location>
        <begin position="92"/>
        <end position="119"/>
    </location>
</feature>
<feature type="compositionally biased region" description="Polar residues" evidence="1">
    <location>
        <begin position="81"/>
        <end position="90"/>
    </location>
</feature>
<feature type="compositionally biased region" description="Basic and acidic residues" evidence="1">
    <location>
        <begin position="169"/>
        <end position="183"/>
    </location>
</feature>
<comment type="caution">
    <text evidence="2">The sequence shown here is derived from an EMBL/GenBank/DDBJ whole genome shotgun (WGS) entry which is preliminary data.</text>
</comment>
<proteinExistence type="predicted"/>
<dbReference type="Proteomes" id="UP001341840">
    <property type="component" value="Unassembled WGS sequence"/>
</dbReference>
<gene>
    <name evidence="2" type="ORF">PIB30_024749</name>
</gene>
<evidence type="ECO:0000313" key="3">
    <source>
        <dbReference type="Proteomes" id="UP001341840"/>
    </source>
</evidence>
<feature type="compositionally biased region" description="Basic and acidic residues" evidence="1">
    <location>
        <begin position="139"/>
        <end position="150"/>
    </location>
</feature>
<reference evidence="2 3" key="1">
    <citation type="journal article" date="2023" name="Plants (Basel)">
        <title>Bridging the Gap: Combining Genomics and Transcriptomics Approaches to Understand Stylosanthes scabra, an Orphan Legume from the Brazilian Caatinga.</title>
        <authorList>
            <person name="Ferreira-Neto J.R.C."/>
            <person name="da Silva M.D."/>
            <person name="Binneck E."/>
            <person name="de Melo N.F."/>
            <person name="da Silva R.H."/>
            <person name="de Melo A.L.T.M."/>
            <person name="Pandolfi V."/>
            <person name="Bustamante F.O."/>
            <person name="Brasileiro-Vidal A.C."/>
            <person name="Benko-Iseppon A.M."/>
        </authorList>
    </citation>
    <scope>NUCLEOTIDE SEQUENCE [LARGE SCALE GENOMIC DNA]</scope>
    <source>
        <tissue evidence="2">Leaves</tissue>
    </source>
</reference>
<name>A0ABU6TA23_9FABA</name>
<accession>A0ABU6TA23</accession>
<evidence type="ECO:0000256" key="1">
    <source>
        <dbReference type="SAM" id="MobiDB-lite"/>
    </source>
</evidence>
<sequence>MTIDKLSTTFFVAFATSSPSSIVRLPSRPGSRLEISNFAENLASSIVSNTGAVSGDFSFELWLQIMNTIKSKVTPGHEYNDSQQNRNSQGWARERPRNGEERRLQGRRLLDGPDLDKDKRIRKMQRKMRMLKKRLGKRIRVESSSSRKSDSTGPRVQRVTRHRSSPPGEVRRQSPRRETEDGRTHHRGNTRRSRTRSYSLERSYGSSTSSCGPVRQRERHEPVIIGKTPFSPEVVKIRLPRNFDKPTDMKYDGTSDSLEHINAFEARMNLDGVSDAIRCKAFPVTLTGQTMVERHTGSGQLMFDCGTWKATSGDT</sequence>
<protein>
    <submittedName>
        <fullName evidence="2">Uncharacterized protein</fullName>
    </submittedName>
</protein>
<keyword evidence="3" id="KW-1185">Reference proteome</keyword>
<feature type="region of interest" description="Disordered" evidence="1">
    <location>
        <begin position="74"/>
        <end position="222"/>
    </location>
</feature>
<evidence type="ECO:0000313" key="2">
    <source>
        <dbReference type="EMBL" id="MED6145390.1"/>
    </source>
</evidence>
<feature type="compositionally biased region" description="Basic residues" evidence="1">
    <location>
        <begin position="184"/>
        <end position="195"/>
    </location>
</feature>
<dbReference type="EMBL" id="JASCZI010090710">
    <property type="protein sequence ID" value="MED6145390.1"/>
    <property type="molecule type" value="Genomic_DNA"/>
</dbReference>
<feature type="compositionally biased region" description="Basic residues" evidence="1">
    <location>
        <begin position="120"/>
        <end position="138"/>
    </location>
</feature>
<feature type="compositionally biased region" description="Polar residues" evidence="1">
    <location>
        <begin position="196"/>
        <end position="211"/>
    </location>
</feature>
<organism evidence="2 3">
    <name type="scientific">Stylosanthes scabra</name>
    <dbReference type="NCBI Taxonomy" id="79078"/>
    <lineage>
        <taxon>Eukaryota</taxon>
        <taxon>Viridiplantae</taxon>
        <taxon>Streptophyta</taxon>
        <taxon>Embryophyta</taxon>
        <taxon>Tracheophyta</taxon>
        <taxon>Spermatophyta</taxon>
        <taxon>Magnoliopsida</taxon>
        <taxon>eudicotyledons</taxon>
        <taxon>Gunneridae</taxon>
        <taxon>Pentapetalae</taxon>
        <taxon>rosids</taxon>
        <taxon>fabids</taxon>
        <taxon>Fabales</taxon>
        <taxon>Fabaceae</taxon>
        <taxon>Papilionoideae</taxon>
        <taxon>50 kb inversion clade</taxon>
        <taxon>dalbergioids sensu lato</taxon>
        <taxon>Dalbergieae</taxon>
        <taxon>Pterocarpus clade</taxon>
        <taxon>Stylosanthes</taxon>
    </lineage>
</organism>